<dbReference type="AlphaFoldDB" id="B9TM74"/>
<dbReference type="EMBL" id="EQ988336">
    <property type="protein sequence ID" value="EEF23040.1"/>
    <property type="molecule type" value="Genomic_DNA"/>
</dbReference>
<name>B9TM74_RICCO</name>
<evidence type="ECO:0000259" key="1">
    <source>
        <dbReference type="PROSITE" id="PS50943"/>
    </source>
</evidence>
<dbReference type="SUPFAM" id="SSF47413">
    <property type="entry name" value="lambda repressor-like DNA-binding domains"/>
    <property type="match status" value="1"/>
</dbReference>
<proteinExistence type="predicted"/>
<gene>
    <name evidence="2" type="ORF">RCOM_2080330</name>
</gene>
<keyword evidence="3" id="KW-1185">Reference proteome</keyword>
<reference evidence="3" key="1">
    <citation type="journal article" date="2010" name="Nat. Biotechnol.">
        <title>Draft genome sequence of the oilseed species Ricinus communis.</title>
        <authorList>
            <person name="Chan A.P."/>
            <person name="Crabtree J."/>
            <person name="Zhao Q."/>
            <person name="Lorenzi H."/>
            <person name="Orvis J."/>
            <person name="Puiu D."/>
            <person name="Melake-Berhan A."/>
            <person name="Jones K.M."/>
            <person name="Redman J."/>
            <person name="Chen G."/>
            <person name="Cahoon E.B."/>
            <person name="Gedil M."/>
            <person name="Stanke M."/>
            <person name="Haas B.J."/>
            <person name="Wortman J.R."/>
            <person name="Fraser-Liggett C.M."/>
            <person name="Ravel J."/>
            <person name="Rabinowicz P.D."/>
        </authorList>
    </citation>
    <scope>NUCLEOTIDE SEQUENCE [LARGE SCALE GENOMIC DNA]</scope>
    <source>
        <strain evidence="3">cv. Hale</strain>
    </source>
</reference>
<accession>B9TM74</accession>
<dbReference type="Proteomes" id="UP000008311">
    <property type="component" value="Unassembled WGS sequence"/>
</dbReference>
<dbReference type="Gene3D" id="1.10.260.40">
    <property type="entry name" value="lambda repressor-like DNA-binding domains"/>
    <property type="match status" value="1"/>
</dbReference>
<organism evidence="2 3">
    <name type="scientific">Ricinus communis</name>
    <name type="common">Castor bean</name>
    <dbReference type="NCBI Taxonomy" id="3988"/>
    <lineage>
        <taxon>Eukaryota</taxon>
        <taxon>Viridiplantae</taxon>
        <taxon>Streptophyta</taxon>
        <taxon>Embryophyta</taxon>
        <taxon>Tracheophyta</taxon>
        <taxon>Spermatophyta</taxon>
        <taxon>Magnoliopsida</taxon>
        <taxon>eudicotyledons</taxon>
        <taxon>Gunneridae</taxon>
        <taxon>Pentapetalae</taxon>
        <taxon>rosids</taxon>
        <taxon>fabids</taxon>
        <taxon>Malpighiales</taxon>
        <taxon>Euphorbiaceae</taxon>
        <taxon>Acalyphoideae</taxon>
        <taxon>Acalypheae</taxon>
        <taxon>Ricinus</taxon>
    </lineage>
</organism>
<protein>
    <recommendedName>
        <fullName evidence="1">HTH cro/C1-type domain-containing protein</fullName>
    </recommendedName>
</protein>
<feature type="domain" description="HTH cro/C1-type" evidence="1">
    <location>
        <begin position="16"/>
        <end position="69"/>
    </location>
</feature>
<dbReference type="SMART" id="SM00530">
    <property type="entry name" value="HTH_XRE"/>
    <property type="match status" value="1"/>
</dbReference>
<dbReference type="GO" id="GO:0003677">
    <property type="term" value="F:DNA binding"/>
    <property type="evidence" value="ECO:0007669"/>
    <property type="project" value="InterPro"/>
</dbReference>
<sequence>MFKTFEKLPNGFGDRLKLERKRLGMNQEEFGAKAGVQRFTQYQYEAEVNSPTVRYLASILEIGVDLTYILFGIRVNQMHLSQAEMQSIEKKAFALIEQNEESLGEKLSSDQRFVMFDLIRTHLVQGKINEMHLDKNNKESA</sequence>
<dbReference type="InterPro" id="IPR001387">
    <property type="entry name" value="Cro/C1-type_HTH"/>
</dbReference>
<dbReference type="CDD" id="cd00093">
    <property type="entry name" value="HTH_XRE"/>
    <property type="match status" value="1"/>
</dbReference>
<evidence type="ECO:0000313" key="3">
    <source>
        <dbReference type="Proteomes" id="UP000008311"/>
    </source>
</evidence>
<dbReference type="InParanoid" id="B9TM74"/>
<evidence type="ECO:0000313" key="2">
    <source>
        <dbReference type="EMBL" id="EEF23040.1"/>
    </source>
</evidence>
<dbReference type="InterPro" id="IPR010982">
    <property type="entry name" value="Lambda_DNA-bd_dom_sf"/>
</dbReference>
<dbReference type="PROSITE" id="PS50943">
    <property type="entry name" value="HTH_CROC1"/>
    <property type="match status" value="1"/>
</dbReference>